<evidence type="ECO:0000256" key="1">
    <source>
        <dbReference type="SAM" id="MobiDB-lite"/>
    </source>
</evidence>
<dbReference type="EMBL" id="JACJTU010000080">
    <property type="protein sequence ID" value="MBD2739350.1"/>
    <property type="molecule type" value="Genomic_DNA"/>
</dbReference>
<dbReference type="SUPFAM" id="SSF53335">
    <property type="entry name" value="S-adenosyl-L-methionine-dependent methyltransferases"/>
    <property type="match status" value="1"/>
</dbReference>
<dbReference type="CDD" id="cd02440">
    <property type="entry name" value="AdoMet_MTases"/>
    <property type="match status" value="1"/>
</dbReference>
<organism evidence="3 4">
    <name type="scientific">Nostoc paludosum FACHB-159</name>
    <dbReference type="NCBI Taxonomy" id="2692908"/>
    <lineage>
        <taxon>Bacteria</taxon>
        <taxon>Bacillati</taxon>
        <taxon>Cyanobacteriota</taxon>
        <taxon>Cyanophyceae</taxon>
        <taxon>Nostocales</taxon>
        <taxon>Nostocaceae</taxon>
        <taxon>Nostoc</taxon>
    </lineage>
</organism>
<comment type="caution">
    <text evidence="3">The sequence shown here is derived from an EMBL/GenBank/DDBJ whole genome shotgun (WGS) entry which is preliminary data.</text>
</comment>
<protein>
    <submittedName>
        <fullName evidence="3">Glycosyltransferase</fullName>
    </submittedName>
</protein>
<dbReference type="InterPro" id="IPR029044">
    <property type="entry name" value="Nucleotide-diphossugar_trans"/>
</dbReference>
<dbReference type="SUPFAM" id="SSF53448">
    <property type="entry name" value="Nucleotide-diphospho-sugar transferases"/>
    <property type="match status" value="1"/>
</dbReference>
<evidence type="ECO:0000313" key="3">
    <source>
        <dbReference type="EMBL" id="MBD2739350.1"/>
    </source>
</evidence>
<dbReference type="Proteomes" id="UP000637383">
    <property type="component" value="Unassembled WGS sequence"/>
</dbReference>
<dbReference type="SUPFAM" id="SSF57997">
    <property type="entry name" value="Tropomyosin"/>
    <property type="match status" value="1"/>
</dbReference>
<gene>
    <name evidence="3" type="ORF">H6H03_36765</name>
</gene>
<keyword evidence="4" id="KW-1185">Reference proteome</keyword>
<dbReference type="Gene3D" id="1.10.287.1490">
    <property type="match status" value="1"/>
</dbReference>
<dbReference type="InterPro" id="IPR050834">
    <property type="entry name" value="Glycosyltransf_2"/>
</dbReference>
<dbReference type="InterPro" id="IPR001173">
    <property type="entry name" value="Glyco_trans_2-like"/>
</dbReference>
<dbReference type="CDD" id="cd04184">
    <property type="entry name" value="GT2_RfbC_Mx_like"/>
    <property type="match status" value="1"/>
</dbReference>
<feature type="domain" description="Glycosyltransferase 2-like" evidence="2">
    <location>
        <begin position="487"/>
        <end position="602"/>
    </location>
</feature>
<accession>A0ABR8KMN6</accession>
<proteinExistence type="predicted"/>
<dbReference type="Gene3D" id="3.40.50.150">
    <property type="entry name" value="Vaccinia Virus protein VP39"/>
    <property type="match status" value="1"/>
</dbReference>
<name>A0ABR8KMN6_9NOSO</name>
<dbReference type="PANTHER" id="PTHR43685">
    <property type="entry name" value="GLYCOSYLTRANSFERASE"/>
    <property type="match status" value="1"/>
</dbReference>
<dbReference type="RefSeq" id="WP_190959851.1">
    <property type="nucleotide sequence ID" value="NZ_JACJTU010000080.1"/>
</dbReference>
<dbReference type="PANTHER" id="PTHR43685:SF2">
    <property type="entry name" value="GLYCOSYLTRANSFERASE 2-LIKE DOMAIN-CONTAINING PROTEIN"/>
    <property type="match status" value="1"/>
</dbReference>
<sequence length="1002" mass="114370">MLEFEYQKFYDENYYLQMVPGIPYDRTANDGHWLRFFNAVADKLANYVSPSSVLDVGCAKGFLVEAFHNRGITVQGFDYSEYAISCVRQDLKSSVFVASAADSSAFQKTQYTYDLITCIEVVEHMPRHEALEAIKNICEYGKVIFFSSTSEDFAEPTHLTVLPRINWLKIFLNHGFIPDYNFDIFDLVPHGVLLRRIGEDKITEISKLLELSELYVEELKSEIKNQNIINSQIVNLEHKVHLTQAELENSQHQLQATQAELENSQHQLQATQAELENSQHQLQTTQAELENSQHQLQTTQAELENSQHQLQATQAELENSQHQLQTTQAELENSQHQLQTTQAELENSQHQLQTTQAELKSWQNLVCWMETSKFWKLRKIYLDLREKVTNTNNVNLPLVGLATKSITVIRQEGYESFKKRALNFLTYKMMGFNTRMNFTDTLVAEVLHILADSSEYTQWIKDYEPTDKELNEQKNQALALNYQPVLSVILPVYKLPITILKETINSVFQQTYTKWELCIAFADIHNLETTEYLKDLSSRDTRIKLVILPENHGISGNSNVCLEMATGEFIVLLDHDDLLARWAFYEVVNKLNNQPDLDFIYSDKDCITANSQIRSRLLLKPEWSPEILYSANYLTHLCIARREIVNYIGGFRPETDGAQDWDLFLRIAEQTSRIARIDSVLYHWRIIQGSTSLGIDSKPYALQAQLKSLKDHLSRTQLPATISPHPECGFQIEWKTPVAKVSIVIDGEVPWDNLSTCISAISVFADPNFHKAKVVLPESNYYSQANEIKTLTEQINLPIDWLLISEGNSKLATLAEAAKQDAPDVVLFVSGQIIRFQEGWIEELSGWVLNHPDIGFASALILTNKNIVVEAGLIVDKCDNGYPLFYGSNLYTWETFGGALWYRNCSASSPWAIAFNYQHYLSLEGLPTDSPSVKHSIIKLCQASRAANKRGLVNPHARAFLENLPEYNLPKFENSLANDPYFHPAFASVVPLKLRAKNGERS</sequence>
<feature type="region of interest" description="Disordered" evidence="1">
    <location>
        <begin position="251"/>
        <end position="336"/>
    </location>
</feature>
<dbReference type="InterPro" id="IPR029063">
    <property type="entry name" value="SAM-dependent_MTases_sf"/>
</dbReference>
<dbReference type="Gene3D" id="3.90.550.10">
    <property type="entry name" value="Spore Coat Polysaccharide Biosynthesis Protein SpsA, Chain A"/>
    <property type="match status" value="1"/>
</dbReference>
<evidence type="ECO:0000313" key="4">
    <source>
        <dbReference type="Proteomes" id="UP000637383"/>
    </source>
</evidence>
<dbReference type="Pfam" id="PF00535">
    <property type="entry name" value="Glycos_transf_2"/>
    <property type="match status" value="1"/>
</dbReference>
<reference evidence="3 4" key="1">
    <citation type="journal article" date="2020" name="ISME J.">
        <title>Comparative genomics reveals insights into cyanobacterial evolution and habitat adaptation.</title>
        <authorList>
            <person name="Chen M.Y."/>
            <person name="Teng W.K."/>
            <person name="Zhao L."/>
            <person name="Hu C.X."/>
            <person name="Zhou Y.K."/>
            <person name="Han B.P."/>
            <person name="Song L.R."/>
            <person name="Shu W.S."/>
        </authorList>
    </citation>
    <scope>NUCLEOTIDE SEQUENCE [LARGE SCALE GENOMIC DNA]</scope>
    <source>
        <strain evidence="3 4">FACHB-159</strain>
    </source>
</reference>
<evidence type="ECO:0000259" key="2">
    <source>
        <dbReference type="Pfam" id="PF00535"/>
    </source>
</evidence>
<dbReference type="Pfam" id="PF13489">
    <property type="entry name" value="Methyltransf_23"/>
    <property type="match status" value="1"/>
</dbReference>